<comment type="caution">
    <text evidence="2">The sequence shown here is derived from an EMBL/GenBank/DDBJ whole genome shotgun (WGS) entry which is preliminary data.</text>
</comment>
<reference evidence="1 4" key="4">
    <citation type="journal article" date="2024" name="Microbiol. Resour. Announc.">
        <title>Genome annotations for the ascomycete fungi Trichoderma harzianum, Trichoderma aggressivum, and Purpureocillium lilacinum.</title>
        <authorList>
            <person name="Beijen E.P.W."/>
            <person name="Ohm R.A."/>
        </authorList>
    </citation>
    <scope>NUCLEOTIDE SEQUENCE [LARGE SCALE GENOMIC DNA]</scope>
    <source>
        <strain evidence="1 4">CBS 150709</strain>
    </source>
</reference>
<gene>
    <name evidence="2" type="ORF">PCL_04018</name>
    <name evidence="1" type="ORF">Purlil1_3444</name>
</gene>
<protein>
    <submittedName>
        <fullName evidence="2">Interferon-induced GTP-binding protein mx2</fullName>
    </submittedName>
</protein>
<organism evidence="2 3">
    <name type="scientific">Purpureocillium lilacinum</name>
    <name type="common">Paecilomyces lilacinus</name>
    <dbReference type="NCBI Taxonomy" id="33203"/>
    <lineage>
        <taxon>Eukaryota</taxon>
        <taxon>Fungi</taxon>
        <taxon>Dikarya</taxon>
        <taxon>Ascomycota</taxon>
        <taxon>Pezizomycotina</taxon>
        <taxon>Sordariomycetes</taxon>
        <taxon>Hypocreomycetidae</taxon>
        <taxon>Hypocreales</taxon>
        <taxon>Ophiocordycipitaceae</taxon>
        <taxon>Purpureocillium</taxon>
    </lineage>
</organism>
<dbReference type="InterPro" id="IPR029058">
    <property type="entry name" value="AB_hydrolase_fold"/>
</dbReference>
<dbReference type="AlphaFoldDB" id="A0A2U3EQN9"/>
<evidence type="ECO:0000313" key="1">
    <source>
        <dbReference type="EMBL" id="KAK4092191.1"/>
    </source>
</evidence>
<proteinExistence type="predicted"/>
<dbReference type="PANTHER" id="PTHR43433">
    <property type="entry name" value="HYDROLASE, ALPHA/BETA FOLD FAMILY PROTEIN"/>
    <property type="match status" value="1"/>
</dbReference>
<dbReference type="PANTHER" id="PTHR43433:SF10">
    <property type="entry name" value="AB HYDROLASE-1 DOMAIN-CONTAINING PROTEIN"/>
    <property type="match status" value="1"/>
</dbReference>
<dbReference type="Proteomes" id="UP001287286">
    <property type="component" value="Unassembled WGS sequence"/>
</dbReference>
<dbReference type="EMBL" id="JAWRVI010000009">
    <property type="protein sequence ID" value="KAK4092191.1"/>
    <property type="molecule type" value="Genomic_DNA"/>
</dbReference>
<reference evidence="2" key="1">
    <citation type="submission" date="2015-05" db="EMBL/GenBank/DDBJ databases">
        <authorList>
            <person name="Wang D.B."/>
            <person name="Wang M."/>
        </authorList>
    </citation>
    <scope>NUCLEOTIDE SEQUENCE</scope>
    <source>
        <strain evidence="2">36-1</strain>
    </source>
</reference>
<dbReference type="InterPro" id="IPR050471">
    <property type="entry name" value="AB_hydrolase"/>
</dbReference>
<reference evidence="2 3" key="2">
    <citation type="journal article" date="2016" name="Front. Microbiol.">
        <title>Genome and transcriptome sequences reveal the specific parasitism of the nematophagous Purpureocillium lilacinum 36-1.</title>
        <authorList>
            <person name="Xie J."/>
            <person name="Li S."/>
            <person name="Mo C."/>
            <person name="Xiao X."/>
            <person name="Peng D."/>
            <person name="Wang G."/>
            <person name="Xiao Y."/>
        </authorList>
    </citation>
    <scope>NUCLEOTIDE SEQUENCE [LARGE SCALE GENOMIC DNA]</scope>
    <source>
        <strain evidence="2 3">36-1</strain>
    </source>
</reference>
<dbReference type="EMBL" id="LCWV01000001">
    <property type="protein sequence ID" value="PWI76824.1"/>
    <property type="molecule type" value="Genomic_DNA"/>
</dbReference>
<keyword evidence="4" id="KW-1185">Reference proteome</keyword>
<evidence type="ECO:0000313" key="3">
    <source>
        <dbReference type="Proteomes" id="UP000245956"/>
    </source>
</evidence>
<evidence type="ECO:0000313" key="2">
    <source>
        <dbReference type="EMBL" id="PWI76824.1"/>
    </source>
</evidence>
<accession>A0A2U3EQN9</accession>
<sequence>MASPREYVNDPRFTRIFDLPPDATRGRSKPFRIAYADYGYRNEALPEQDNVLLFFGSLMGSRLIHIAKDELAKVHKVRVINPDRPGIGGTDAADAEHRMGLWLDAIPALLDHLGIKHISVACHSCGVIYALDLMLHHPELLHPERPYLAIGAPWILPVHTGSTALRAAQSLPAGIIGQTDKMARLINNHVGPLVGTSIGLILGLVAKLSPPSHHVSENASGEASFEDQIWPAIVERMYAEGVRGIADDAVLVMQKHGGKVGWSNWGDYDTLVPRLAEVLRAAGRRLKVDVFYAENDHLIGSENSKGRRWFDDCWGVPQGSDIISFHCMTVNRADHDEIWMQLSILSSNVAAITAIMATLALVAPIPDSTAIARDTASEQVLEIWLVLLQAHDVTFMLHDGMPGKRGET</sequence>
<dbReference type="Proteomes" id="UP000245956">
    <property type="component" value="Unassembled WGS sequence"/>
</dbReference>
<name>A0A2U3EQN9_PURLI</name>
<dbReference type="Gene3D" id="3.40.50.1820">
    <property type="entry name" value="alpha/beta hydrolase"/>
    <property type="match status" value="1"/>
</dbReference>
<evidence type="ECO:0000313" key="4">
    <source>
        <dbReference type="Proteomes" id="UP001287286"/>
    </source>
</evidence>
<reference evidence="1" key="3">
    <citation type="submission" date="2023-11" db="EMBL/GenBank/DDBJ databases">
        <authorList>
            <person name="Beijen E."/>
            <person name="Ohm R.A."/>
        </authorList>
    </citation>
    <scope>NUCLEOTIDE SEQUENCE</scope>
    <source>
        <strain evidence="1">CBS 150709</strain>
    </source>
</reference>
<dbReference type="SUPFAM" id="SSF53474">
    <property type="entry name" value="alpha/beta-Hydrolases"/>
    <property type="match status" value="1"/>
</dbReference>